<accession>A0A2P5BQ67</accession>
<proteinExistence type="predicted"/>
<feature type="compositionally biased region" description="Acidic residues" evidence="1">
    <location>
        <begin position="50"/>
        <end position="62"/>
    </location>
</feature>
<dbReference type="EMBL" id="JXTB01000239">
    <property type="protein sequence ID" value="PON50949.1"/>
    <property type="molecule type" value="Genomic_DNA"/>
</dbReference>
<evidence type="ECO:0000256" key="1">
    <source>
        <dbReference type="SAM" id="MobiDB-lite"/>
    </source>
</evidence>
<organism evidence="2 3">
    <name type="scientific">Parasponia andersonii</name>
    <name type="common">Sponia andersonii</name>
    <dbReference type="NCBI Taxonomy" id="3476"/>
    <lineage>
        <taxon>Eukaryota</taxon>
        <taxon>Viridiplantae</taxon>
        <taxon>Streptophyta</taxon>
        <taxon>Embryophyta</taxon>
        <taxon>Tracheophyta</taxon>
        <taxon>Spermatophyta</taxon>
        <taxon>Magnoliopsida</taxon>
        <taxon>eudicotyledons</taxon>
        <taxon>Gunneridae</taxon>
        <taxon>Pentapetalae</taxon>
        <taxon>rosids</taxon>
        <taxon>fabids</taxon>
        <taxon>Rosales</taxon>
        <taxon>Cannabaceae</taxon>
        <taxon>Parasponia</taxon>
    </lineage>
</organism>
<dbReference type="Proteomes" id="UP000237105">
    <property type="component" value="Unassembled WGS sequence"/>
</dbReference>
<name>A0A2P5BQ67_PARAD</name>
<comment type="caution">
    <text evidence="2">The sequence shown here is derived from an EMBL/GenBank/DDBJ whole genome shotgun (WGS) entry which is preliminary data.</text>
</comment>
<keyword evidence="3" id="KW-1185">Reference proteome</keyword>
<feature type="region of interest" description="Disordered" evidence="1">
    <location>
        <begin position="48"/>
        <end position="69"/>
    </location>
</feature>
<evidence type="ECO:0000313" key="3">
    <source>
        <dbReference type="Proteomes" id="UP000237105"/>
    </source>
</evidence>
<gene>
    <name evidence="2" type="ORF">PanWU01x14_219600</name>
</gene>
<protein>
    <submittedName>
        <fullName evidence="2">Uncharacterized protein</fullName>
    </submittedName>
</protein>
<sequence length="83" mass="9759">MEFHIPREIEVFFIWTNLQASSLLRHPFQMEKSTTFGDSNVFSEERDNVMNEDTDEEDETYEVDLKDFGSIPPGKKRTLKSKV</sequence>
<reference evidence="3" key="1">
    <citation type="submission" date="2016-06" db="EMBL/GenBank/DDBJ databases">
        <title>Parallel loss of symbiosis genes in relatives of nitrogen-fixing non-legume Parasponia.</title>
        <authorList>
            <person name="Van Velzen R."/>
            <person name="Holmer R."/>
            <person name="Bu F."/>
            <person name="Rutten L."/>
            <person name="Van Zeijl A."/>
            <person name="Liu W."/>
            <person name="Santuari L."/>
            <person name="Cao Q."/>
            <person name="Sharma T."/>
            <person name="Shen D."/>
            <person name="Roswanjaya Y."/>
            <person name="Wardhani T."/>
            <person name="Kalhor M.S."/>
            <person name="Jansen J."/>
            <person name="Van den Hoogen J."/>
            <person name="Gungor B."/>
            <person name="Hartog M."/>
            <person name="Hontelez J."/>
            <person name="Verver J."/>
            <person name="Yang W.-C."/>
            <person name="Schijlen E."/>
            <person name="Repin R."/>
            <person name="Schilthuizen M."/>
            <person name="Schranz E."/>
            <person name="Heidstra R."/>
            <person name="Miyata K."/>
            <person name="Fedorova E."/>
            <person name="Kohlen W."/>
            <person name="Bisseling T."/>
            <person name="Smit S."/>
            <person name="Geurts R."/>
        </authorList>
    </citation>
    <scope>NUCLEOTIDE SEQUENCE [LARGE SCALE GENOMIC DNA]</scope>
    <source>
        <strain evidence="3">cv. WU1-14</strain>
    </source>
</reference>
<evidence type="ECO:0000313" key="2">
    <source>
        <dbReference type="EMBL" id="PON50949.1"/>
    </source>
</evidence>
<dbReference type="AlphaFoldDB" id="A0A2P5BQ67"/>